<sequence>MTYKRTVKLVGITFVILIYEDSVVQCMSNSQKREMRDTVEEMFDHAYGSYMKYAFPADELMPLSCKGRYRGTEPSRGDVDDTLGNFTLTLIDTLDTLAVMGQVEKFESAVKLVIDYAKFDSDIIVSVFETNIRVLGGLLGGHVMATYFKRKRRAMEWYNGELLMMAKDVGFRLLPAFNTTTGIPYPRINLKHGMEKDNLSQKSKDTCTACAGTMILEFAALSRLTGEHVFEEKAHRVMDYLWQQRHSSSDLLGTVINVHNGDWIRREAGVGAGTDSYYEYVLKAYILLGDEKYLYRFDRHYNSIMKYMSKGPMLVDVHMHKPTSSARHFMDALLAFWPGLQVLKGDISPAIKTHEMLYQVIQRHHFLPEAFTTEFKVHWGQHPLRPEFVESTYFLYKATHDPHYLQVGKLIVENLNKHARVPCGFAAISDVVTGRHEDQLDSFVLAETFKYLYLLFSEEKDLVVPVNEYIFTTEAHLLPLTLSLINASTIETKVKRNLYDIDLDGPSLLDPEDNADTQTCPNPLHLNKGTTSYAFDIRTELKDYVNNILSTEDGSCRRLGPRLRAAEFLIGNKEHQEVIGRMGIKISTMADGRLQLLHSAGSAASKQDAEDGLEFMKEMIELSQNAQHEHQQEPMTVQFISYPFHGSVSLKAGPAQFGYNLKVNPPILGQVVPVQPYDACRPLQNPRDVEGRIALLERGSCMFMDKARRLQAAGAIGGIVIDNNKESSVESSLLFAMSGDGQTDVTIPIVFLFYKEGQRLLEAAYEYPELQVLLTYTPKSDVVFKTTNEEPLKQDKTDTSSTVNKVQPPPTGATEAPPTPQGEGPSADTSGGLSPQAAKQFQSTESLESLGKSIESYSCSIQYGPVFLSVFATTLAGENKFRIIRHSDNTIDLRFHLFQITKNRKPEINTLYVEIVEILRQKTNFQSLENQEQYLIALARMLEAAVFQGDIRNIEGQKILKLTELLRIEEDPLIISGQKGVKKENLYSCSSQHRDTKNTNEDRSHCRKRTCPLLEYSKRQVCPIQACNTVPHSGTPTPQALGSDGG</sequence>
<dbReference type="Gene3D" id="3.50.30.30">
    <property type="match status" value="1"/>
</dbReference>
<feature type="signal peptide" evidence="9">
    <location>
        <begin position="1"/>
        <end position="26"/>
    </location>
</feature>
<keyword evidence="11" id="KW-1185">Reference proteome</keyword>
<feature type="active site" evidence="5">
    <location>
        <position position="275"/>
    </location>
</feature>
<keyword evidence="3" id="KW-0256">Endoplasmic reticulum</keyword>
<dbReference type="OrthoDB" id="8118055at2759"/>
<dbReference type="InterPro" id="IPR001382">
    <property type="entry name" value="Glyco_hydro_47"/>
</dbReference>
<evidence type="ECO:0000256" key="9">
    <source>
        <dbReference type="SAM" id="SignalP"/>
    </source>
</evidence>
<dbReference type="PANTHER" id="PTHR45679:SF2">
    <property type="entry name" value="ER DEGRADATION-ENHANCING ALPHA-MANNOSIDASE-LIKE PROTEIN 3"/>
    <property type="match status" value="1"/>
</dbReference>
<feature type="binding site" evidence="6">
    <location>
        <position position="473"/>
    </location>
    <ligand>
        <name>Ca(2+)</name>
        <dbReference type="ChEBI" id="CHEBI:29108"/>
    </ligand>
</feature>
<organism evidence="11 12">
    <name type="scientific">Crassostrea virginica</name>
    <name type="common">Eastern oyster</name>
    <dbReference type="NCBI Taxonomy" id="6565"/>
    <lineage>
        <taxon>Eukaryota</taxon>
        <taxon>Metazoa</taxon>
        <taxon>Spiralia</taxon>
        <taxon>Lophotrochozoa</taxon>
        <taxon>Mollusca</taxon>
        <taxon>Bivalvia</taxon>
        <taxon>Autobranchia</taxon>
        <taxon>Pteriomorphia</taxon>
        <taxon>Ostreida</taxon>
        <taxon>Ostreoidea</taxon>
        <taxon>Ostreidae</taxon>
        <taxon>Crassostrea</taxon>
    </lineage>
</organism>
<feature type="compositionally biased region" description="Polar residues" evidence="8">
    <location>
        <begin position="827"/>
        <end position="838"/>
    </location>
</feature>
<accession>A0A8B8DIM9</accession>
<dbReference type="AlphaFoldDB" id="A0A8B8DIM9"/>
<keyword evidence="9" id="KW-0732">Signal</keyword>
<dbReference type="GO" id="GO:1904380">
    <property type="term" value="P:endoplasmic reticulum mannose trimming"/>
    <property type="evidence" value="ECO:0007669"/>
    <property type="project" value="InterPro"/>
</dbReference>
<evidence type="ECO:0000256" key="5">
    <source>
        <dbReference type="PIRSR" id="PIRSR601382-1"/>
    </source>
</evidence>
<dbReference type="PANTHER" id="PTHR45679">
    <property type="entry name" value="ER DEGRADATION-ENHANCING ALPHA-MANNOSIDASE-LIKE PROTEIN 2"/>
    <property type="match status" value="1"/>
</dbReference>
<keyword evidence="7" id="KW-0326">Glycosidase</keyword>
<dbReference type="Gene3D" id="1.50.10.10">
    <property type="match status" value="1"/>
</dbReference>
<comment type="subcellular location">
    <subcellularLocation>
        <location evidence="1">Endoplasmic reticulum</location>
    </subcellularLocation>
</comment>
<dbReference type="SUPFAM" id="SSF52025">
    <property type="entry name" value="PA domain"/>
    <property type="match status" value="1"/>
</dbReference>
<comment type="similarity">
    <text evidence="2 7">Belongs to the glycosyl hydrolase 47 family.</text>
</comment>
<dbReference type="GO" id="GO:0044322">
    <property type="term" value="C:endoplasmic reticulum quality control compartment"/>
    <property type="evidence" value="ECO:0007669"/>
    <property type="project" value="GOC"/>
</dbReference>
<evidence type="ECO:0000256" key="8">
    <source>
        <dbReference type="SAM" id="MobiDB-lite"/>
    </source>
</evidence>
<proteinExistence type="inferred from homology"/>
<keyword evidence="7" id="KW-0378">Hydrolase</keyword>
<feature type="compositionally biased region" description="Basic and acidic residues" evidence="8">
    <location>
        <begin position="788"/>
        <end position="798"/>
    </location>
</feature>
<evidence type="ECO:0000256" key="7">
    <source>
        <dbReference type="RuleBase" id="RU361193"/>
    </source>
</evidence>
<feature type="active site" evidence="5">
    <location>
        <position position="387"/>
    </location>
</feature>
<evidence type="ECO:0000256" key="4">
    <source>
        <dbReference type="ARBA" id="ARBA00023180"/>
    </source>
</evidence>
<comment type="cofactor">
    <cofactor evidence="6">
        <name>Ca(2+)</name>
        <dbReference type="ChEBI" id="CHEBI:29108"/>
    </cofactor>
</comment>
<gene>
    <name evidence="12" type="primary">LOC111126835</name>
</gene>
<evidence type="ECO:0000259" key="10">
    <source>
        <dbReference type="Pfam" id="PF02225"/>
    </source>
</evidence>
<reference evidence="12" key="1">
    <citation type="submission" date="2025-08" db="UniProtKB">
        <authorList>
            <consortium name="RefSeq"/>
        </authorList>
    </citation>
    <scope>IDENTIFICATION</scope>
    <source>
        <tissue evidence="12">Whole sample</tissue>
    </source>
</reference>
<dbReference type="Pfam" id="PF01532">
    <property type="entry name" value="Glyco_hydro_47"/>
    <property type="match status" value="1"/>
</dbReference>
<dbReference type="InterPro" id="IPR044674">
    <property type="entry name" value="EDEM1/2/3"/>
</dbReference>
<feature type="active site" description="Proton donor" evidence="5">
    <location>
        <position position="129"/>
    </location>
</feature>
<dbReference type="InterPro" id="IPR036026">
    <property type="entry name" value="Seven-hairpin_glycosidases"/>
</dbReference>
<evidence type="ECO:0000256" key="3">
    <source>
        <dbReference type="ARBA" id="ARBA00022824"/>
    </source>
</evidence>
<dbReference type="Pfam" id="PF02225">
    <property type="entry name" value="PA"/>
    <property type="match status" value="1"/>
</dbReference>
<dbReference type="GeneID" id="111126835"/>
<name>A0A8B8DIM9_CRAVI</name>
<dbReference type="Proteomes" id="UP000694844">
    <property type="component" value="Chromosome 3"/>
</dbReference>
<keyword evidence="6" id="KW-0106">Calcium</keyword>
<dbReference type="RefSeq" id="XP_022327444.1">
    <property type="nucleotide sequence ID" value="XM_022471736.1"/>
</dbReference>
<dbReference type="InterPro" id="IPR003137">
    <property type="entry name" value="PA_domain"/>
</dbReference>
<evidence type="ECO:0000256" key="1">
    <source>
        <dbReference type="ARBA" id="ARBA00004240"/>
    </source>
</evidence>
<protein>
    <recommendedName>
        <fullName evidence="7">alpha-1,2-Mannosidase</fullName>
        <ecNumber evidence="7">3.2.1.-</ecNumber>
    </recommendedName>
</protein>
<evidence type="ECO:0000313" key="11">
    <source>
        <dbReference type="Proteomes" id="UP000694844"/>
    </source>
</evidence>
<keyword evidence="4" id="KW-0325">Glycoprotein</keyword>
<dbReference type="InterPro" id="IPR012341">
    <property type="entry name" value="6hp_glycosidase-like_sf"/>
</dbReference>
<keyword evidence="6" id="KW-0479">Metal-binding</keyword>
<dbReference type="InterPro" id="IPR046450">
    <property type="entry name" value="PA_dom_sf"/>
</dbReference>
<dbReference type="GO" id="GO:0004571">
    <property type="term" value="F:mannosyl-oligosaccharide 1,2-alpha-mannosidase activity"/>
    <property type="evidence" value="ECO:0007669"/>
    <property type="project" value="InterPro"/>
</dbReference>
<evidence type="ECO:0000256" key="2">
    <source>
        <dbReference type="ARBA" id="ARBA00007658"/>
    </source>
</evidence>
<feature type="chain" id="PRO_5034113735" description="alpha-1,2-Mannosidase" evidence="9">
    <location>
        <begin position="27"/>
        <end position="1046"/>
    </location>
</feature>
<feature type="region of interest" description="Disordered" evidence="8">
    <location>
        <begin position="788"/>
        <end position="838"/>
    </location>
</feature>
<feature type="domain" description="PA" evidence="10">
    <location>
        <begin position="669"/>
        <end position="760"/>
    </location>
</feature>
<dbReference type="PRINTS" id="PR00747">
    <property type="entry name" value="GLYHDRLASE47"/>
</dbReference>
<dbReference type="EC" id="3.2.1.-" evidence="7"/>
<evidence type="ECO:0000256" key="6">
    <source>
        <dbReference type="PIRSR" id="PIRSR601382-2"/>
    </source>
</evidence>
<dbReference type="GO" id="GO:0005509">
    <property type="term" value="F:calcium ion binding"/>
    <property type="evidence" value="ECO:0007669"/>
    <property type="project" value="InterPro"/>
</dbReference>
<dbReference type="SUPFAM" id="SSF48225">
    <property type="entry name" value="Seven-hairpin glycosidases"/>
    <property type="match status" value="1"/>
</dbReference>
<evidence type="ECO:0000313" key="12">
    <source>
        <dbReference type="RefSeq" id="XP_022327444.1"/>
    </source>
</evidence>
<feature type="active site" description="Proton donor" evidence="5">
    <location>
        <position position="369"/>
    </location>
</feature>
<dbReference type="GO" id="GO:0005975">
    <property type="term" value="P:carbohydrate metabolic process"/>
    <property type="evidence" value="ECO:0007669"/>
    <property type="project" value="InterPro"/>
</dbReference>
<dbReference type="KEGG" id="cvn:111126835"/>
<dbReference type="GO" id="GO:0016020">
    <property type="term" value="C:membrane"/>
    <property type="evidence" value="ECO:0007669"/>
    <property type="project" value="InterPro"/>
</dbReference>